<keyword evidence="2" id="KW-0808">Transferase</keyword>
<dbReference type="Pfam" id="PF01555">
    <property type="entry name" value="N6_N4_Mtase"/>
    <property type="match status" value="1"/>
</dbReference>
<evidence type="ECO:0000313" key="5">
    <source>
        <dbReference type="EMBL" id="EGV00454.1"/>
    </source>
</evidence>
<dbReference type="eggNOG" id="COG2189">
    <property type="taxonomic scope" value="Bacteria"/>
</dbReference>
<dbReference type="PRINTS" id="PR00506">
    <property type="entry name" value="D21N6MTFRASE"/>
</dbReference>
<evidence type="ECO:0000256" key="2">
    <source>
        <dbReference type="ARBA" id="ARBA00022679"/>
    </source>
</evidence>
<evidence type="ECO:0000259" key="4">
    <source>
        <dbReference type="Pfam" id="PF01555"/>
    </source>
</evidence>
<feature type="domain" description="DNA methylase N-4/N-6" evidence="4">
    <location>
        <begin position="2"/>
        <end position="265"/>
    </location>
</feature>
<name>F9UJI0_9BACT</name>
<keyword evidence="6" id="KW-1185">Reference proteome</keyword>
<sequence>MMNERLQLAKQLLKEDGVIFVSIDDNEQAYLKILMDEIFGEENFIANIIWNKGGGKSDSNYLSIRTEYVLTYAKNKKISKLNKKNSDINSYKLIDERGRYTLSSFSRQGLTYTKSLDYPISAPDGSFIYPGDSYDLFVERQNGNFKVRDWRWTLSREEFNKRLKNNEIVFINKNIKGINKWKVYYKSYFEDKQTPFSNYIEEHTNAKGSAEIKNIFNGERIFDFPKNIGLLMHIINLNINKNARILDFFAGSGTTGHAVLELNKKDGGSRIFTLVTNNENDIATNITYERLYRINRGVGTNGELFEWSKKNEPYNSNLSVFNINYLNIGLNEINQLNKLLKDVNKMLKDFGVKNIIQDSNNLLSKLRSLKPLEDK</sequence>
<keyword evidence="3" id="KW-0949">S-adenosyl-L-methionine</keyword>
<dbReference type="InterPro" id="IPR002941">
    <property type="entry name" value="DNA_methylase_N4/N6"/>
</dbReference>
<reference evidence="5 6" key="1">
    <citation type="journal article" date="2013" name="Genome Announc.">
        <title>Genome Sequence of Mycoplasma columbinum Strain SF7.</title>
        <authorList>
            <person name="Guo Z."/>
            <person name="Xu X."/>
            <person name="Zheng Q."/>
            <person name="Li T."/>
            <person name="Kuang S."/>
            <person name="Zhang Z."/>
            <person name="Chen Y."/>
            <person name="Lu X."/>
            <person name="Zhou R."/>
            <person name="Bi D."/>
            <person name="Jin H."/>
        </authorList>
    </citation>
    <scope>NUCLEOTIDE SEQUENCE [LARGE SCALE GENOMIC DNA]</scope>
    <source>
        <strain evidence="5 6">SF7</strain>
    </source>
</reference>
<keyword evidence="1 5" id="KW-0489">Methyltransferase</keyword>
<evidence type="ECO:0000256" key="3">
    <source>
        <dbReference type="ARBA" id="ARBA00022691"/>
    </source>
</evidence>
<dbReference type="InterPro" id="IPR002295">
    <property type="entry name" value="N4/N6-MTase_EcoPI_Mod-like"/>
</dbReference>
<dbReference type="AlphaFoldDB" id="F9UJI0"/>
<dbReference type="SUPFAM" id="SSF53335">
    <property type="entry name" value="S-adenosyl-L-methionine-dependent methyltransferases"/>
    <property type="match status" value="1"/>
</dbReference>
<organism evidence="5 6">
    <name type="scientific">Mycoplasmopsis columbina SF7</name>
    <dbReference type="NCBI Taxonomy" id="1037410"/>
    <lineage>
        <taxon>Bacteria</taxon>
        <taxon>Bacillati</taxon>
        <taxon>Mycoplasmatota</taxon>
        <taxon>Mycoplasmoidales</taxon>
        <taxon>Metamycoplasmataceae</taxon>
        <taxon>Mycoplasmopsis</taxon>
    </lineage>
</organism>
<proteinExistence type="predicted"/>
<dbReference type="GO" id="GO:0008170">
    <property type="term" value="F:N-methyltransferase activity"/>
    <property type="evidence" value="ECO:0007669"/>
    <property type="project" value="InterPro"/>
</dbReference>
<evidence type="ECO:0000256" key="1">
    <source>
        <dbReference type="ARBA" id="ARBA00022603"/>
    </source>
</evidence>
<evidence type="ECO:0000313" key="6">
    <source>
        <dbReference type="Proteomes" id="UP000004978"/>
    </source>
</evidence>
<dbReference type="InterPro" id="IPR029063">
    <property type="entry name" value="SAM-dependent_MTases_sf"/>
</dbReference>
<comment type="caution">
    <text evidence="5">The sequence shown here is derived from an EMBL/GenBank/DDBJ whole genome shotgun (WGS) entry which is preliminary data.</text>
</comment>
<protein>
    <submittedName>
        <fullName evidence="5">Type III restriction modification system:Methylase</fullName>
    </submittedName>
</protein>
<dbReference type="EMBL" id="AFXA01000007">
    <property type="protein sequence ID" value="EGV00454.1"/>
    <property type="molecule type" value="Genomic_DNA"/>
</dbReference>
<dbReference type="Proteomes" id="UP000004978">
    <property type="component" value="Unassembled WGS sequence"/>
</dbReference>
<dbReference type="GO" id="GO:0003677">
    <property type="term" value="F:DNA binding"/>
    <property type="evidence" value="ECO:0007669"/>
    <property type="project" value="InterPro"/>
</dbReference>
<dbReference type="Gene3D" id="3.40.50.150">
    <property type="entry name" value="Vaccinia Virus protein VP39"/>
    <property type="match status" value="1"/>
</dbReference>
<dbReference type="GO" id="GO:0032259">
    <property type="term" value="P:methylation"/>
    <property type="evidence" value="ECO:0007669"/>
    <property type="project" value="UniProtKB-KW"/>
</dbReference>
<accession>F9UJI0</accession>
<gene>
    <name evidence="5" type="ORF">MCSF7_03193</name>
</gene>